<comment type="caution">
    <text evidence="2">The sequence shown here is derived from an EMBL/GenBank/DDBJ whole genome shotgun (WGS) entry which is preliminary data.</text>
</comment>
<reference evidence="2 3" key="1">
    <citation type="submission" date="2022-04" db="EMBL/GenBank/DDBJ databases">
        <title>Human microbiome associated bacterial genomes.</title>
        <authorList>
            <person name="Sandstrom S."/>
            <person name="Salamzade R."/>
            <person name="Kalan L.R."/>
        </authorList>
    </citation>
    <scope>NUCLEOTIDE SEQUENCE [LARGE SCALE GENOMIC DNA]</scope>
    <source>
        <strain evidence="3">p3-SID1799</strain>
    </source>
</reference>
<organism evidence="2 3">
    <name type="scientific">Pseudoclavibacter albus</name>
    <dbReference type="NCBI Taxonomy" id="272241"/>
    <lineage>
        <taxon>Bacteria</taxon>
        <taxon>Bacillati</taxon>
        <taxon>Actinomycetota</taxon>
        <taxon>Actinomycetes</taxon>
        <taxon>Micrococcales</taxon>
        <taxon>Microbacteriaceae</taxon>
        <taxon>Pseudoclavibacter</taxon>
    </lineage>
</organism>
<evidence type="ECO:0000256" key="1">
    <source>
        <dbReference type="SAM" id="Phobius"/>
    </source>
</evidence>
<sequence length="152" mass="15979">MHRVKNCWRRLRDDRGSASLEFLTLGVLLMVPLAYLALSLASIHQAALCAEGGARHAARILAEPARADDPSLHAAESAILFALADHGYTAEHADTVISCDVTTNGCVGEDSITVSVTVRAPLPLIPASFDPEARASIPVTASATFPMSGVMS</sequence>
<gene>
    <name evidence="2" type="ORF">M3D15_02760</name>
</gene>
<keyword evidence="3" id="KW-1185">Reference proteome</keyword>
<keyword evidence="1" id="KW-0472">Membrane</keyword>
<feature type="transmembrane region" description="Helical" evidence="1">
    <location>
        <begin position="20"/>
        <end position="41"/>
    </location>
</feature>
<dbReference type="EMBL" id="JALXSQ010000006">
    <property type="protein sequence ID" value="MCT2042264.1"/>
    <property type="molecule type" value="Genomic_DNA"/>
</dbReference>
<keyword evidence="1" id="KW-1133">Transmembrane helix</keyword>
<dbReference type="RefSeq" id="WP_260103854.1">
    <property type="nucleotide sequence ID" value="NZ_JALXSQ010000006.1"/>
</dbReference>
<evidence type="ECO:0000313" key="2">
    <source>
        <dbReference type="EMBL" id="MCT2042264.1"/>
    </source>
</evidence>
<keyword evidence="1" id="KW-0812">Transmembrane</keyword>
<dbReference type="Proteomes" id="UP001525379">
    <property type="component" value="Unassembled WGS sequence"/>
</dbReference>
<proteinExistence type="predicted"/>
<evidence type="ECO:0000313" key="3">
    <source>
        <dbReference type="Proteomes" id="UP001525379"/>
    </source>
</evidence>
<protein>
    <recommendedName>
        <fullName evidence="4">Pilus assembly protein</fullName>
    </recommendedName>
</protein>
<accession>A0ABT2HVB3</accession>
<evidence type="ECO:0008006" key="4">
    <source>
        <dbReference type="Google" id="ProtNLM"/>
    </source>
</evidence>
<name>A0ABT2HVB3_9MICO</name>